<comment type="cofactor">
    <cofactor evidence="1">
        <name>Mg(2+)</name>
        <dbReference type="ChEBI" id="CHEBI:18420"/>
    </cofactor>
</comment>
<gene>
    <name evidence="6" type="ORF">METZ01_LOCUS104353</name>
</gene>
<sequence length="136" mass="15176">MEQVLQIAVEAGREILDIYEKDYDVIEKADGSPVTVADHRAHELISRRLEPLIPLTPVLSEESSGITAAERMDWQRFWLVDPLDGTKEFIKRNGEFTVNIALIEAGLPVLGVVHTPVRGMSHFATVGQGAWRRTEG</sequence>
<dbReference type="CDD" id="cd01638">
    <property type="entry name" value="CysQ"/>
    <property type="match status" value="1"/>
</dbReference>
<keyword evidence="5" id="KW-0460">Magnesium</keyword>
<dbReference type="AlphaFoldDB" id="A0A381WG58"/>
<dbReference type="InterPro" id="IPR051090">
    <property type="entry name" value="Inositol_monoP_superfamily"/>
</dbReference>
<dbReference type="PROSITE" id="PS00629">
    <property type="entry name" value="IMP_1"/>
    <property type="match status" value="1"/>
</dbReference>
<dbReference type="PRINTS" id="PR00377">
    <property type="entry name" value="IMPHPHTASES"/>
</dbReference>
<evidence type="ECO:0000256" key="1">
    <source>
        <dbReference type="ARBA" id="ARBA00001946"/>
    </source>
</evidence>
<evidence type="ECO:0000256" key="3">
    <source>
        <dbReference type="ARBA" id="ARBA00022723"/>
    </source>
</evidence>
<dbReference type="SUPFAM" id="SSF56655">
    <property type="entry name" value="Carbohydrate phosphatase"/>
    <property type="match status" value="1"/>
</dbReference>
<dbReference type="InterPro" id="IPR000760">
    <property type="entry name" value="Inositol_monophosphatase-like"/>
</dbReference>
<dbReference type="Pfam" id="PF00459">
    <property type="entry name" value="Inositol_P"/>
    <property type="match status" value="1"/>
</dbReference>
<dbReference type="GO" id="GO:0000105">
    <property type="term" value="P:L-histidine biosynthetic process"/>
    <property type="evidence" value="ECO:0007669"/>
    <property type="project" value="TreeGrafter"/>
</dbReference>
<evidence type="ECO:0000256" key="4">
    <source>
        <dbReference type="ARBA" id="ARBA00022801"/>
    </source>
</evidence>
<evidence type="ECO:0000313" key="6">
    <source>
        <dbReference type="EMBL" id="SVA51499.1"/>
    </source>
</evidence>
<feature type="non-terminal residue" evidence="6">
    <location>
        <position position="136"/>
    </location>
</feature>
<dbReference type="PANTHER" id="PTHR43200">
    <property type="entry name" value="PHOSPHATASE"/>
    <property type="match status" value="1"/>
</dbReference>
<reference evidence="6" key="1">
    <citation type="submission" date="2018-05" db="EMBL/GenBank/DDBJ databases">
        <authorList>
            <person name="Lanie J.A."/>
            <person name="Ng W.-L."/>
            <person name="Kazmierczak K.M."/>
            <person name="Andrzejewski T.M."/>
            <person name="Davidsen T.M."/>
            <person name="Wayne K.J."/>
            <person name="Tettelin H."/>
            <person name="Glass J.I."/>
            <person name="Rusch D."/>
            <person name="Podicherti R."/>
            <person name="Tsui H.-C.T."/>
            <person name="Winkler M.E."/>
        </authorList>
    </citation>
    <scope>NUCLEOTIDE SEQUENCE</scope>
</reference>
<dbReference type="GO" id="GO:0046872">
    <property type="term" value="F:metal ion binding"/>
    <property type="evidence" value="ECO:0007669"/>
    <property type="project" value="UniProtKB-KW"/>
</dbReference>
<organism evidence="6">
    <name type="scientific">marine metagenome</name>
    <dbReference type="NCBI Taxonomy" id="408172"/>
    <lineage>
        <taxon>unclassified sequences</taxon>
        <taxon>metagenomes</taxon>
        <taxon>ecological metagenomes</taxon>
    </lineage>
</organism>
<proteinExistence type="inferred from homology"/>
<dbReference type="GO" id="GO:0016791">
    <property type="term" value="F:phosphatase activity"/>
    <property type="evidence" value="ECO:0007669"/>
    <property type="project" value="UniProtKB-ARBA"/>
</dbReference>
<comment type="similarity">
    <text evidence="2">Belongs to the inositol monophosphatase superfamily.</text>
</comment>
<dbReference type="Gene3D" id="3.30.540.10">
    <property type="entry name" value="Fructose-1,6-Bisphosphatase, subunit A, domain 1"/>
    <property type="match status" value="1"/>
</dbReference>
<dbReference type="PANTHER" id="PTHR43200:SF6">
    <property type="entry name" value="3'(2'),5'-BISPHOSPHATE NUCLEOTIDASE"/>
    <property type="match status" value="1"/>
</dbReference>
<evidence type="ECO:0008006" key="7">
    <source>
        <dbReference type="Google" id="ProtNLM"/>
    </source>
</evidence>
<accession>A0A381WG58</accession>
<name>A0A381WG58_9ZZZZ</name>
<protein>
    <recommendedName>
        <fullName evidence="7">3'(2'),5'-bisphosphate nucleotidase CysQ</fullName>
    </recommendedName>
</protein>
<evidence type="ECO:0000256" key="2">
    <source>
        <dbReference type="ARBA" id="ARBA00009759"/>
    </source>
</evidence>
<dbReference type="EMBL" id="UINC01011708">
    <property type="protein sequence ID" value="SVA51499.1"/>
    <property type="molecule type" value="Genomic_DNA"/>
</dbReference>
<keyword evidence="3" id="KW-0479">Metal-binding</keyword>
<evidence type="ECO:0000256" key="5">
    <source>
        <dbReference type="ARBA" id="ARBA00022842"/>
    </source>
</evidence>
<keyword evidence="4" id="KW-0378">Hydrolase</keyword>
<dbReference type="InterPro" id="IPR020583">
    <property type="entry name" value="Inositol_monoP_metal-BS"/>
</dbReference>